<dbReference type="RefSeq" id="WP_066691695.1">
    <property type="nucleotide sequence ID" value="NZ_FRBM01000001.1"/>
</dbReference>
<reference evidence="3 5" key="2">
    <citation type="submission" date="2016-11" db="EMBL/GenBank/DDBJ databases">
        <authorList>
            <person name="Jaros S."/>
            <person name="Januszkiewicz K."/>
            <person name="Wedrychowicz H."/>
        </authorList>
    </citation>
    <scope>NUCLEOTIDE SEQUENCE [LARGE SCALE GENOMIC DNA]</scope>
    <source>
        <strain evidence="3 5">DSM 27621</strain>
    </source>
</reference>
<gene>
    <name evidence="2" type="ORF">BBH99_04805</name>
    <name evidence="3" type="ORF">SAMN05444407_101483</name>
</gene>
<keyword evidence="1" id="KW-0732">Signal</keyword>
<dbReference type="EMBL" id="MAYF01000024">
    <property type="protein sequence ID" value="OCA80171.1"/>
    <property type="molecule type" value="Genomic_DNA"/>
</dbReference>
<name>A0A1M6W446_9FLAO</name>
<dbReference type="OrthoDB" id="1250422at2"/>
<reference evidence="2 4" key="1">
    <citation type="submission" date="2016-07" db="EMBL/GenBank/DDBJ databases">
        <authorList>
            <person name="Jeong J.-J."/>
            <person name="Kim D.W."/>
            <person name="Sang M.K."/>
            <person name="Choi I.-G."/>
            <person name="Kim K.D."/>
        </authorList>
    </citation>
    <scope>NUCLEOTIDE SEQUENCE [LARGE SCALE GENOMIC DNA]</scope>
    <source>
        <strain evidence="2 4">C-26</strain>
    </source>
</reference>
<feature type="chain" id="PRO_5009921931" description="Tetratricopeptide repeat-containing protein" evidence="1">
    <location>
        <begin position="20"/>
        <end position="198"/>
    </location>
</feature>
<dbReference type="AlphaFoldDB" id="A0A1M6W446"/>
<organism evidence="3 5">
    <name type="scientific">Chryseobacterium contaminans</name>
    <dbReference type="NCBI Taxonomy" id="1423959"/>
    <lineage>
        <taxon>Bacteria</taxon>
        <taxon>Pseudomonadati</taxon>
        <taxon>Bacteroidota</taxon>
        <taxon>Flavobacteriia</taxon>
        <taxon>Flavobacteriales</taxon>
        <taxon>Weeksellaceae</taxon>
        <taxon>Chryseobacterium group</taxon>
        <taxon>Chryseobacterium</taxon>
    </lineage>
</organism>
<dbReference type="STRING" id="1423959.SAMN05444407_101483"/>
<keyword evidence="4" id="KW-1185">Reference proteome</keyword>
<proteinExistence type="predicted"/>
<evidence type="ECO:0000313" key="2">
    <source>
        <dbReference type="EMBL" id="OCA80171.1"/>
    </source>
</evidence>
<dbReference type="Proteomes" id="UP000184069">
    <property type="component" value="Unassembled WGS sequence"/>
</dbReference>
<dbReference type="EMBL" id="FRBM01000001">
    <property type="protein sequence ID" value="SHK88542.1"/>
    <property type="molecule type" value="Genomic_DNA"/>
</dbReference>
<evidence type="ECO:0000313" key="3">
    <source>
        <dbReference type="EMBL" id="SHK88542.1"/>
    </source>
</evidence>
<evidence type="ECO:0000313" key="5">
    <source>
        <dbReference type="Proteomes" id="UP000184069"/>
    </source>
</evidence>
<sequence length="198" mass="21518">MNKILFILSFFVTGLWASAQTFTDKALQQSALQLNTINTEGDYDKLFKKFTETNTSEKWQAFHYAAVSMYLKADLLSKKSPASAANSSITAEKFALGGTLSQPDNAENNILIGLITLQKIELGVYNDPAKAIQEVSKYIAKAESSDPNNPRLAILKAKSAEKSGNKTDAEAQYQKAATGFTTSNSVPGWGKQLIPGNK</sequence>
<accession>A0A1M6W446</accession>
<evidence type="ECO:0000256" key="1">
    <source>
        <dbReference type="SAM" id="SignalP"/>
    </source>
</evidence>
<evidence type="ECO:0008006" key="6">
    <source>
        <dbReference type="Google" id="ProtNLM"/>
    </source>
</evidence>
<feature type="signal peptide" evidence="1">
    <location>
        <begin position="1"/>
        <end position="19"/>
    </location>
</feature>
<protein>
    <recommendedName>
        <fullName evidence="6">Tetratricopeptide repeat-containing protein</fullName>
    </recommendedName>
</protein>
<dbReference type="Proteomes" id="UP000093508">
    <property type="component" value="Unassembled WGS sequence"/>
</dbReference>
<evidence type="ECO:0000313" key="4">
    <source>
        <dbReference type="Proteomes" id="UP000093508"/>
    </source>
</evidence>